<protein>
    <submittedName>
        <fullName evidence="2">Uncharacterized protein</fullName>
    </submittedName>
</protein>
<organism evidence="2 3">
    <name type="scientific">Protopolystoma xenopodis</name>
    <dbReference type="NCBI Taxonomy" id="117903"/>
    <lineage>
        <taxon>Eukaryota</taxon>
        <taxon>Metazoa</taxon>
        <taxon>Spiralia</taxon>
        <taxon>Lophotrochozoa</taxon>
        <taxon>Platyhelminthes</taxon>
        <taxon>Monogenea</taxon>
        <taxon>Polyopisthocotylea</taxon>
        <taxon>Polystomatidea</taxon>
        <taxon>Polystomatidae</taxon>
        <taxon>Protopolystoma</taxon>
    </lineage>
</organism>
<evidence type="ECO:0000313" key="3">
    <source>
        <dbReference type="Proteomes" id="UP000784294"/>
    </source>
</evidence>
<name>A0A448XCZ2_9PLAT</name>
<reference evidence="2" key="1">
    <citation type="submission" date="2018-11" db="EMBL/GenBank/DDBJ databases">
        <authorList>
            <consortium name="Pathogen Informatics"/>
        </authorList>
    </citation>
    <scope>NUCLEOTIDE SEQUENCE</scope>
</reference>
<dbReference type="EMBL" id="CAAALY010246219">
    <property type="protein sequence ID" value="VEL33682.1"/>
    <property type="molecule type" value="Genomic_DNA"/>
</dbReference>
<evidence type="ECO:0000313" key="2">
    <source>
        <dbReference type="EMBL" id="VEL33682.1"/>
    </source>
</evidence>
<feature type="region of interest" description="Disordered" evidence="1">
    <location>
        <begin position="58"/>
        <end position="91"/>
    </location>
</feature>
<evidence type="ECO:0000256" key="1">
    <source>
        <dbReference type="SAM" id="MobiDB-lite"/>
    </source>
</evidence>
<dbReference type="Proteomes" id="UP000784294">
    <property type="component" value="Unassembled WGS sequence"/>
</dbReference>
<keyword evidence="3" id="KW-1185">Reference proteome</keyword>
<comment type="caution">
    <text evidence="2">The sequence shown here is derived from an EMBL/GenBank/DDBJ whole genome shotgun (WGS) entry which is preliminary data.</text>
</comment>
<sequence length="140" mass="14901">MQPKLLVFIFPKRQFTGRMLWIASPECSLHRLPSPEPTPETTPDEAVVPSRTGRCVGTALTAPPSRTANEARRCPASGSTSAPAGRADMDRGGPEVVIWRKTIGQGPSSAAETAIEPAIAGQRTETNAIEQILKQRGQGA</sequence>
<gene>
    <name evidence="2" type="ORF">PXEA_LOCUS27122</name>
</gene>
<proteinExistence type="predicted"/>
<accession>A0A448XCZ2</accession>
<dbReference type="AlphaFoldDB" id="A0A448XCZ2"/>